<protein>
    <submittedName>
        <fullName evidence="1">Glycosyl transferase family 2</fullName>
    </submittedName>
</protein>
<name>A0ABD5V2E2_9EURY</name>
<keyword evidence="2" id="KW-1185">Reference proteome</keyword>
<dbReference type="GO" id="GO:0016740">
    <property type="term" value="F:transferase activity"/>
    <property type="evidence" value="ECO:0007669"/>
    <property type="project" value="UniProtKB-KW"/>
</dbReference>
<dbReference type="RefSeq" id="WP_340603522.1">
    <property type="nucleotide sequence ID" value="NZ_JBBMXV010000002.1"/>
</dbReference>
<proteinExistence type="predicted"/>
<organism evidence="1 2">
    <name type="scientific">Halalkalicoccus tibetensis</name>
    <dbReference type="NCBI Taxonomy" id="175632"/>
    <lineage>
        <taxon>Archaea</taxon>
        <taxon>Methanobacteriati</taxon>
        <taxon>Methanobacteriota</taxon>
        <taxon>Stenosarchaea group</taxon>
        <taxon>Halobacteria</taxon>
        <taxon>Halobacteriales</taxon>
        <taxon>Halococcaceae</taxon>
        <taxon>Halalkalicoccus</taxon>
    </lineage>
</organism>
<keyword evidence="1" id="KW-0808">Transferase</keyword>
<dbReference type="AlphaFoldDB" id="A0ABD5V2E2"/>
<dbReference type="InterPro" id="IPR029044">
    <property type="entry name" value="Nucleotide-diphossugar_trans"/>
</dbReference>
<dbReference type="EMBL" id="JBHSXQ010000002">
    <property type="protein sequence ID" value="MFC6905006.1"/>
    <property type="molecule type" value="Genomic_DNA"/>
</dbReference>
<evidence type="ECO:0000313" key="1">
    <source>
        <dbReference type="EMBL" id="MFC6905006.1"/>
    </source>
</evidence>
<dbReference type="Proteomes" id="UP001596312">
    <property type="component" value="Unassembled WGS sequence"/>
</dbReference>
<gene>
    <name evidence="1" type="ORF">ACFQGH_07290</name>
</gene>
<dbReference type="SUPFAM" id="SSF53448">
    <property type="entry name" value="Nucleotide-diphospho-sugar transferases"/>
    <property type="match status" value="1"/>
</dbReference>
<evidence type="ECO:0000313" key="2">
    <source>
        <dbReference type="Proteomes" id="UP001596312"/>
    </source>
</evidence>
<sequence>MEYVQERIATLHDLTGPTPEAPVDRAAVVVPMTERELAGLAPERTLAALEEVDPARVVVPLRAPAERVGAFRDWLAGFDLPLTLLWCNAPQVEELLADHGLDAPAGKGRDVWLGLGLAAREEFVALHDADVKSYDASHVPRLLAPLSGSGFAFSKGYYARVENGRLYGRLLRLFYEPLVAALRDRHDAPVLEYLDAFRYALAGEMGFTAELARELRLQPSWGLEVGVLGETFELAGFEGSVQVDLGVHEHDHRAVGGATGLAGMSEHVANALFGVLAERGIEPEFDGLPERYRASAERFVRGYAADAAFNGLEYDPEDERSQVDTYAEAIVPAEGDLRLPAWSGTSLEPADVVRASDRALDTL</sequence>
<reference evidence="1 2" key="1">
    <citation type="journal article" date="2019" name="Int. J. Syst. Evol. Microbiol.">
        <title>The Global Catalogue of Microorganisms (GCM) 10K type strain sequencing project: providing services to taxonomists for standard genome sequencing and annotation.</title>
        <authorList>
            <consortium name="The Broad Institute Genomics Platform"/>
            <consortium name="The Broad Institute Genome Sequencing Center for Infectious Disease"/>
            <person name="Wu L."/>
            <person name="Ma J."/>
        </authorList>
    </citation>
    <scope>NUCLEOTIDE SEQUENCE [LARGE SCALE GENOMIC DNA]</scope>
    <source>
        <strain evidence="1 2">CGMCC 1.3240</strain>
    </source>
</reference>
<dbReference type="Gene3D" id="3.90.550.10">
    <property type="entry name" value="Spore Coat Polysaccharide Biosynthesis Protein SpsA, Chain A"/>
    <property type="match status" value="1"/>
</dbReference>
<accession>A0ABD5V2E2</accession>
<comment type="caution">
    <text evidence="1">The sequence shown here is derived from an EMBL/GenBank/DDBJ whole genome shotgun (WGS) entry which is preliminary data.</text>
</comment>